<dbReference type="Proteomes" id="UP000827092">
    <property type="component" value="Unassembled WGS sequence"/>
</dbReference>
<comment type="caution">
    <text evidence="2">The sequence shown here is derived from an EMBL/GenBank/DDBJ whole genome shotgun (WGS) entry which is preliminary data.</text>
</comment>
<feature type="compositionally biased region" description="Basic and acidic residues" evidence="1">
    <location>
        <begin position="109"/>
        <end position="122"/>
    </location>
</feature>
<name>A0AAV6VQU7_9ARAC</name>
<evidence type="ECO:0000256" key="1">
    <source>
        <dbReference type="SAM" id="MobiDB-lite"/>
    </source>
</evidence>
<organism evidence="2 3">
    <name type="scientific">Oedothorax gibbosus</name>
    <dbReference type="NCBI Taxonomy" id="931172"/>
    <lineage>
        <taxon>Eukaryota</taxon>
        <taxon>Metazoa</taxon>
        <taxon>Ecdysozoa</taxon>
        <taxon>Arthropoda</taxon>
        <taxon>Chelicerata</taxon>
        <taxon>Arachnida</taxon>
        <taxon>Araneae</taxon>
        <taxon>Araneomorphae</taxon>
        <taxon>Entelegynae</taxon>
        <taxon>Araneoidea</taxon>
        <taxon>Linyphiidae</taxon>
        <taxon>Erigoninae</taxon>
        <taxon>Oedothorax</taxon>
    </lineage>
</organism>
<dbReference type="EMBL" id="JAFNEN010000038">
    <property type="protein sequence ID" value="KAG8198583.1"/>
    <property type="molecule type" value="Genomic_DNA"/>
</dbReference>
<evidence type="ECO:0000313" key="3">
    <source>
        <dbReference type="Proteomes" id="UP000827092"/>
    </source>
</evidence>
<reference evidence="2 3" key="1">
    <citation type="journal article" date="2022" name="Nat. Ecol. Evol.">
        <title>A masculinizing supergene underlies an exaggerated male reproductive morph in a spider.</title>
        <authorList>
            <person name="Hendrickx F."/>
            <person name="De Corte Z."/>
            <person name="Sonet G."/>
            <person name="Van Belleghem S.M."/>
            <person name="Kostlbacher S."/>
            <person name="Vangestel C."/>
        </authorList>
    </citation>
    <scope>NUCLEOTIDE SEQUENCE [LARGE SCALE GENOMIC DNA]</scope>
    <source>
        <strain evidence="2">W744_W776</strain>
    </source>
</reference>
<sequence>MLYKTPFMGQLIEMIRILKMLFARCLLSLTGLDKITWYIQMHLYFRENWVCIKLQKGSAGETNIILTLYRYNNTKYWKEKIYTKTREMNKELEHEKKRKKIKSRRKKKLSEAQHKENIENPS</sequence>
<dbReference type="AlphaFoldDB" id="A0AAV6VQU7"/>
<proteinExistence type="predicted"/>
<accession>A0AAV6VQU7</accession>
<feature type="region of interest" description="Disordered" evidence="1">
    <location>
        <begin position="89"/>
        <end position="122"/>
    </location>
</feature>
<feature type="compositionally biased region" description="Basic residues" evidence="1">
    <location>
        <begin position="96"/>
        <end position="108"/>
    </location>
</feature>
<evidence type="ECO:0000313" key="2">
    <source>
        <dbReference type="EMBL" id="KAG8198583.1"/>
    </source>
</evidence>
<keyword evidence="3" id="KW-1185">Reference proteome</keyword>
<protein>
    <submittedName>
        <fullName evidence="2">Uncharacterized protein</fullName>
    </submittedName>
</protein>
<gene>
    <name evidence="2" type="ORF">JTE90_026481</name>
</gene>